<dbReference type="Pfam" id="PF13903">
    <property type="entry name" value="Claudin_2"/>
    <property type="match status" value="1"/>
</dbReference>
<reference evidence="6 7" key="1">
    <citation type="submission" date="2020-08" db="EMBL/GenBank/DDBJ databases">
        <authorList>
            <person name="Hejnol A."/>
        </authorList>
    </citation>
    <scope>NUCLEOTIDE SEQUENCE [LARGE SCALE GENOMIC DNA]</scope>
</reference>
<feature type="transmembrane region" description="Helical" evidence="5">
    <location>
        <begin position="180"/>
        <end position="203"/>
    </location>
</feature>
<feature type="transmembrane region" description="Helical" evidence="5">
    <location>
        <begin position="12"/>
        <end position="40"/>
    </location>
</feature>
<dbReference type="PANTHER" id="PTHR21284:SF12">
    <property type="entry name" value="EG:80H7.2 PROTEIN"/>
    <property type="match status" value="1"/>
</dbReference>
<evidence type="ECO:0000256" key="1">
    <source>
        <dbReference type="ARBA" id="ARBA00004141"/>
    </source>
</evidence>
<evidence type="ECO:0000256" key="5">
    <source>
        <dbReference type="SAM" id="Phobius"/>
    </source>
</evidence>
<dbReference type="AlphaFoldDB" id="A0A7I8VS27"/>
<comment type="caution">
    <text evidence="6">The sequence shown here is derived from an EMBL/GenBank/DDBJ whole genome shotgun (WGS) entry which is preliminary data.</text>
</comment>
<feature type="transmembrane region" description="Helical" evidence="5">
    <location>
        <begin position="97"/>
        <end position="121"/>
    </location>
</feature>
<feature type="transmembrane region" description="Helical" evidence="5">
    <location>
        <begin position="141"/>
        <end position="168"/>
    </location>
</feature>
<evidence type="ECO:0000256" key="4">
    <source>
        <dbReference type="ARBA" id="ARBA00023136"/>
    </source>
</evidence>
<organism evidence="6 7">
    <name type="scientific">Dimorphilus gyrociliatus</name>
    <dbReference type="NCBI Taxonomy" id="2664684"/>
    <lineage>
        <taxon>Eukaryota</taxon>
        <taxon>Metazoa</taxon>
        <taxon>Spiralia</taxon>
        <taxon>Lophotrochozoa</taxon>
        <taxon>Annelida</taxon>
        <taxon>Polychaeta</taxon>
        <taxon>Polychaeta incertae sedis</taxon>
        <taxon>Dinophilidae</taxon>
        <taxon>Dimorphilus</taxon>
    </lineage>
</organism>
<dbReference type="OrthoDB" id="6140671at2759"/>
<keyword evidence="7" id="KW-1185">Reference proteome</keyword>
<evidence type="ECO:0000313" key="6">
    <source>
        <dbReference type="EMBL" id="CAD5118785.1"/>
    </source>
</evidence>
<gene>
    <name evidence="6" type="ORF">DGYR_LOCUS7107</name>
</gene>
<dbReference type="EMBL" id="CAJFCJ010000009">
    <property type="protein sequence ID" value="CAD5118785.1"/>
    <property type="molecule type" value="Genomic_DNA"/>
</dbReference>
<protein>
    <submittedName>
        <fullName evidence="6">DgyrCDS7464</fullName>
    </submittedName>
</protein>
<evidence type="ECO:0000256" key="2">
    <source>
        <dbReference type="ARBA" id="ARBA00022692"/>
    </source>
</evidence>
<dbReference type="GO" id="GO:0016020">
    <property type="term" value="C:membrane"/>
    <property type="evidence" value="ECO:0007669"/>
    <property type="project" value="UniProtKB-SubCell"/>
</dbReference>
<evidence type="ECO:0000256" key="3">
    <source>
        <dbReference type="ARBA" id="ARBA00022989"/>
    </source>
</evidence>
<dbReference type="InterPro" id="IPR004031">
    <property type="entry name" value="PMP22/EMP/MP20/Claudin"/>
</dbReference>
<keyword evidence="2 5" id="KW-0812">Transmembrane</keyword>
<comment type="subcellular location">
    <subcellularLocation>
        <location evidence="1">Membrane</location>
        <topology evidence="1">Multi-pass membrane protein</topology>
    </subcellularLocation>
</comment>
<evidence type="ECO:0000313" key="7">
    <source>
        <dbReference type="Proteomes" id="UP000549394"/>
    </source>
</evidence>
<keyword evidence="4 5" id="KW-0472">Membrane</keyword>
<name>A0A7I8VS27_9ANNE</name>
<accession>A0A7I8VS27</accession>
<sequence>MAEGVRRGAGKRIVYNVGYILVILATILLIVAFCSPYWYISWPRVHSPFKRIGLWQVCFAGLILPRDPDQKAYHGCWWTLAPEFENIRSWMMPGWFVVNQVVCSVGVFVQLLNVIFCTIVWMKTRPSNKIEKNPPIKKINIITITTVVSAIVFALDFISFGCCVYYDWHWMPHQHLNYLSWSYGLALLATFFYIFASIAFCVYNNIIRREMREAPKDIPAGIHLKDYPQY</sequence>
<proteinExistence type="predicted"/>
<dbReference type="Proteomes" id="UP000549394">
    <property type="component" value="Unassembled WGS sequence"/>
</dbReference>
<dbReference type="PANTHER" id="PTHR21284">
    <property type="entry name" value="EG:80H7.2 PROTEIN"/>
    <property type="match status" value="1"/>
</dbReference>
<keyword evidence="3 5" id="KW-1133">Transmembrane helix</keyword>
<dbReference type="Gene3D" id="1.20.140.150">
    <property type="match status" value="1"/>
</dbReference>